<evidence type="ECO:0000313" key="8">
    <source>
        <dbReference type="EMBL" id="KRK18278.1"/>
    </source>
</evidence>
<dbReference type="PANTHER" id="PTHR11741">
    <property type="entry name" value="ELONGATION FACTOR TS"/>
    <property type="match status" value="1"/>
</dbReference>
<evidence type="ECO:0000256" key="2">
    <source>
        <dbReference type="ARBA" id="ARBA00016956"/>
    </source>
</evidence>
<keyword evidence="3 6" id="KW-0251">Elongation factor</keyword>
<dbReference type="SUPFAM" id="SSF46934">
    <property type="entry name" value="UBA-like"/>
    <property type="match status" value="1"/>
</dbReference>
<evidence type="ECO:0000259" key="7">
    <source>
        <dbReference type="Pfam" id="PF00889"/>
    </source>
</evidence>
<dbReference type="SUPFAM" id="SSF54713">
    <property type="entry name" value="Elongation factor Ts (EF-Ts), dimerisation domain"/>
    <property type="match status" value="2"/>
</dbReference>
<comment type="caution">
    <text evidence="8">The sequence shown here is derived from an EMBL/GenBank/DDBJ whole genome shotgun (WGS) entry which is preliminary data.</text>
</comment>
<feature type="region of interest" description="Involved in Mg(2+) ion dislocation from EF-Tu" evidence="6">
    <location>
        <begin position="81"/>
        <end position="84"/>
    </location>
</feature>
<dbReference type="GO" id="GO:0003746">
    <property type="term" value="F:translation elongation factor activity"/>
    <property type="evidence" value="ECO:0007669"/>
    <property type="project" value="UniProtKB-UniRule"/>
</dbReference>
<evidence type="ECO:0000256" key="5">
    <source>
        <dbReference type="ARBA" id="ARBA00025453"/>
    </source>
</evidence>
<organism evidence="8 9">
    <name type="scientific">Loigolactobacillus coryniformis subsp. coryniformis KCTC 3167 = DSM 20001</name>
    <dbReference type="NCBI Taxonomy" id="913848"/>
    <lineage>
        <taxon>Bacteria</taxon>
        <taxon>Bacillati</taxon>
        <taxon>Bacillota</taxon>
        <taxon>Bacilli</taxon>
        <taxon>Lactobacillales</taxon>
        <taxon>Lactobacillaceae</taxon>
        <taxon>Loigolactobacillus</taxon>
    </lineage>
</organism>
<dbReference type="Pfam" id="PF00889">
    <property type="entry name" value="EF_TS"/>
    <property type="match status" value="1"/>
</dbReference>
<dbReference type="Gene3D" id="1.10.286.20">
    <property type="match status" value="1"/>
</dbReference>
<keyword evidence="6" id="KW-0963">Cytoplasm</keyword>
<reference evidence="8 9" key="1">
    <citation type="journal article" date="2015" name="Genome Announc.">
        <title>Expanding the biotechnology potential of lactobacilli through comparative genomics of 213 strains and associated genera.</title>
        <authorList>
            <person name="Sun Z."/>
            <person name="Harris H.M."/>
            <person name="McCann A."/>
            <person name="Guo C."/>
            <person name="Argimon S."/>
            <person name="Zhang W."/>
            <person name="Yang X."/>
            <person name="Jeffery I.B."/>
            <person name="Cooney J.C."/>
            <person name="Kagawa T.F."/>
            <person name="Liu W."/>
            <person name="Song Y."/>
            <person name="Salvetti E."/>
            <person name="Wrobel A."/>
            <person name="Rasinkangas P."/>
            <person name="Parkhill J."/>
            <person name="Rea M.C."/>
            <person name="O'Sullivan O."/>
            <person name="Ritari J."/>
            <person name="Douillard F.P."/>
            <person name="Paul Ross R."/>
            <person name="Yang R."/>
            <person name="Briner A.E."/>
            <person name="Felis G.E."/>
            <person name="de Vos W.M."/>
            <person name="Barrangou R."/>
            <person name="Klaenhammer T.R."/>
            <person name="Caufield P.W."/>
            <person name="Cui Y."/>
            <person name="Zhang H."/>
            <person name="O'Toole P.W."/>
        </authorList>
    </citation>
    <scope>NUCLEOTIDE SEQUENCE [LARGE SCALE GENOMIC DNA]</scope>
    <source>
        <strain evidence="8 9">DSM 20001</strain>
    </source>
</reference>
<dbReference type="InterPro" id="IPR036402">
    <property type="entry name" value="EF-Ts_dimer_sf"/>
</dbReference>
<comment type="function">
    <text evidence="5 6">Associates with the EF-Tu.GDP complex and induces the exchange of GDP to GTP. It remains bound to the aminoacyl-tRNA.EF-Tu.GTP complex up to the GTP hydrolysis stage on the ribosome.</text>
</comment>
<dbReference type="PANTHER" id="PTHR11741:SF0">
    <property type="entry name" value="ELONGATION FACTOR TS, MITOCHONDRIAL"/>
    <property type="match status" value="1"/>
</dbReference>
<evidence type="ECO:0000313" key="9">
    <source>
        <dbReference type="Proteomes" id="UP000051181"/>
    </source>
</evidence>
<dbReference type="InterPro" id="IPR001816">
    <property type="entry name" value="Transl_elong_EFTs/EF1B"/>
</dbReference>
<feature type="domain" description="Translation elongation factor EFTs/EF1B dimerisation" evidence="7">
    <location>
        <begin position="72"/>
        <end position="275"/>
    </location>
</feature>
<proteinExistence type="inferred from homology"/>
<sequence>MATKITAAQVKELREKSGAGMMAAKKALVAADGDVEKAMEALREKGVATAAKKSGRVAAEGLADVAVNGDVAAIVEVNAETDFVAGNKDFQSLVQAIADTIAANQPADMDAANAAKMADGKTVAEAVINATATIGEKISFRRFALLTKTANGHFGSYRHMGGKIAALTLLEGADDEAAKDVAMHVAAINPRYVSREDVPADIMTAEKAKLKEEALQEGKPEKIVEKIVEGRLNKFLAEISLDDQEFVKDSDQTVDQFAKSKGGKVVNFVRYEVGEGIEKVEKDFAAEIQAELNK</sequence>
<comment type="similarity">
    <text evidence="1 6">Belongs to the EF-Ts family.</text>
</comment>
<dbReference type="InterPro" id="IPR009060">
    <property type="entry name" value="UBA-like_sf"/>
</dbReference>
<dbReference type="Gene3D" id="3.30.479.20">
    <property type="entry name" value="Elongation factor Ts, dimerisation domain"/>
    <property type="match status" value="2"/>
</dbReference>
<evidence type="ECO:0000256" key="3">
    <source>
        <dbReference type="ARBA" id="ARBA00022768"/>
    </source>
</evidence>
<dbReference type="eggNOG" id="COG0264">
    <property type="taxonomic scope" value="Bacteria"/>
</dbReference>
<dbReference type="PROSITE" id="PS01126">
    <property type="entry name" value="EF_TS_1"/>
    <property type="match status" value="1"/>
</dbReference>
<dbReference type="GeneID" id="65916993"/>
<dbReference type="InterPro" id="IPR018101">
    <property type="entry name" value="Transl_elong_Ts_CS"/>
</dbReference>
<name>A0A0R1F9B3_9LACO</name>
<dbReference type="NCBIfam" id="TIGR00116">
    <property type="entry name" value="tsf"/>
    <property type="match status" value="1"/>
</dbReference>
<dbReference type="InterPro" id="IPR014039">
    <property type="entry name" value="Transl_elong_EFTs/EF1B_dimer"/>
</dbReference>
<gene>
    <name evidence="6" type="primary">tsf</name>
    <name evidence="8" type="ORF">FD22_GL000694</name>
</gene>
<dbReference type="Gene3D" id="1.10.8.10">
    <property type="entry name" value="DNA helicase RuvA subunit, C-terminal domain"/>
    <property type="match status" value="1"/>
</dbReference>
<dbReference type="RefSeq" id="WP_003677027.1">
    <property type="nucleotide sequence ID" value="NZ_AZCN01000019.1"/>
</dbReference>
<comment type="subcellular location">
    <subcellularLocation>
        <location evidence="6">Cytoplasm</location>
    </subcellularLocation>
</comment>
<protein>
    <recommendedName>
        <fullName evidence="2 6">Elongation factor Ts</fullName>
        <shortName evidence="6">EF-Ts</shortName>
    </recommendedName>
</protein>
<dbReference type="PATRIC" id="fig|913848.6.peg.719"/>
<dbReference type="HAMAP" id="MF_00050">
    <property type="entry name" value="EF_Ts"/>
    <property type="match status" value="1"/>
</dbReference>
<accession>A0A0R1F9B3</accession>
<dbReference type="Proteomes" id="UP000051181">
    <property type="component" value="Unassembled WGS sequence"/>
</dbReference>
<dbReference type="FunFam" id="1.10.286.20:FF:000001">
    <property type="entry name" value="Elongation factor Ts"/>
    <property type="match status" value="1"/>
</dbReference>
<dbReference type="GO" id="GO:0005737">
    <property type="term" value="C:cytoplasm"/>
    <property type="evidence" value="ECO:0007669"/>
    <property type="project" value="UniProtKB-SubCell"/>
</dbReference>
<evidence type="ECO:0000256" key="4">
    <source>
        <dbReference type="ARBA" id="ARBA00022917"/>
    </source>
</evidence>
<dbReference type="FunFam" id="1.10.8.10:FF:000001">
    <property type="entry name" value="Elongation factor Ts"/>
    <property type="match status" value="1"/>
</dbReference>
<keyword evidence="4 6" id="KW-0648">Protein biosynthesis</keyword>
<evidence type="ECO:0000256" key="1">
    <source>
        <dbReference type="ARBA" id="ARBA00005532"/>
    </source>
</evidence>
<dbReference type="EMBL" id="AZCN01000019">
    <property type="protein sequence ID" value="KRK18278.1"/>
    <property type="molecule type" value="Genomic_DNA"/>
</dbReference>
<dbReference type="CDD" id="cd14275">
    <property type="entry name" value="UBA_EF-Ts"/>
    <property type="match status" value="1"/>
</dbReference>
<evidence type="ECO:0000256" key="6">
    <source>
        <dbReference type="HAMAP-Rule" id="MF_00050"/>
    </source>
</evidence>
<dbReference type="AlphaFoldDB" id="A0A0R1F9B3"/>